<evidence type="ECO:0008006" key="4">
    <source>
        <dbReference type="Google" id="ProtNLM"/>
    </source>
</evidence>
<dbReference type="Proteomes" id="UP000092993">
    <property type="component" value="Unassembled WGS sequence"/>
</dbReference>
<comment type="caution">
    <text evidence="2">The sequence shown here is derived from an EMBL/GenBank/DDBJ whole genome shotgun (WGS) entry which is preliminary data.</text>
</comment>
<keyword evidence="3" id="KW-1185">Reference proteome</keyword>
<feature type="signal peptide" evidence="1">
    <location>
        <begin position="1"/>
        <end position="20"/>
    </location>
</feature>
<sequence>MATLALFGARFLALSYSNFAAYDLFLGPASINITCKRSALIKYFVIRGWSYNVHTHVEAQQRPLLIASASALRIVEQTVV</sequence>
<evidence type="ECO:0000256" key="1">
    <source>
        <dbReference type="SAM" id="SignalP"/>
    </source>
</evidence>
<evidence type="ECO:0000313" key="3">
    <source>
        <dbReference type="Proteomes" id="UP000092993"/>
    </source>
</evidence>
<protein>
    <recommendedName>
        <fullName evidence="4">Secreted protein</fullName>
    </recommendedName>
</protein>
<feature type="chain" id="PRO_5008889210" description="Secreted protein" evidence="1">
    <location>
        <begin position="21"/>
        <end position="80"/>
    </location>
</feature>
<proteinExistence type="predicted"/>
<dbReference type="AlphaFoldDB" id="A0A1C7MLT8"/>
<reference evidence="2 3" key="1">
    <citation type="submission" date="2016-03" db="EMBL/GenBank/DDBJ databases">
        <title>Whole genome sequencing of Grifola frondosa 9006-11.</title>
        <authorList>
            <person name="Min B."/>
            <person name="Park H."/>
            <person name="Kim J.-G."/>
            <person name="Cho H."/>
            <person name="Oh Y.-L."/>
            <person name="Kong W.-S."/>
            <person name="Choi I.-G."/>
        </authorList>
    </citation>
    <scope>NUCLEOTIDE SEQUENCE [LARGE SCALE GENOMIC DNA]</scope>
    <source>
        <strain evidence="2 3">9006-11</strain>
    </source>
</reference>
<gene>
    <name evidence="2" type="ORF">A0H81_02765</name>
</gene>
<accession>A0A1C7MLT8</accession>
<dbReference type="EMBL" id="LUGG01000002">
    <property type="protein sequence ID" value="OBZ77419.1"/>
    <property type="molecule type" value="Genomic_DNA"/>
</dbReference>
<keyword evidence="1" id="KW-0732">Signal</keyword>
<organism evidence="2 3">
    <name type="scientific">Grifola frondosa</name>
    <name type="common">Maitake</name>
    <name type="synonym">Polyporus frondosus</name>
    <dbReference type="NCBI Taxonomy" id="5627"/>
    <lineage>
        <taxon>Eukaryota</taxon>
        <taxon>Fungi</taxon>
        <taxon>Dikarya</taxon>
        <taxon>Basidiomycota</taxon>
        <taxon>Agaricomycotina</taxon>
        <taxon>Agaricomycetes</taxon>
        <taxon>Polyporales</taxon>
        <taxon>Grifolaceae</taxon>
        <taxon>Grifola</taxon>
    </lineage>
</organism>
<name>A0A1C7MLT8_GRIFR</name>
<evidence type="ECO:0000313" key="2">
    <source>
        <dbReference type="EMBL" id="OBZ77419.1"/>
    </source>
</evidence>